<sequence length="409" mass="45954">MQEWEPPCDSAPRPGSGPGGGGGGRCPGGQRRSMWRARWDPGVLKAEALALLPCGLGMAFSQSHVMAARRHQHSRLIIEVDEYSSNPTQAFTFYNINQGRFQPPHVQMVDPVPHDAPKPPGYTRFVCVSDTHSRTDPIQMPYGDVLIHAGDFTELGLPSEVKKFNEWLGSLPYEYKIVIAGNHELTFDQEFMADLIKQDFYYFPSVSKLKPENYENVQSLLTNCIYLQDSEVTVRGFRIYGSPWQPWFYGWGFNLPRGQALLEKWNLIPEGVDILITHGPPLGFLDWVPKKMQRVGCVELLNTVQRRVQPRLHVFGHIHEGGRRGRGRAPHLRPPSHLLPRLRSFLTRGHCLPGPGHDSASLDSLWDTGRELFGGGDIGWDTEDVVGSEAHWEALGLAARSCRPAAWHT</sequence>
<feature type="domain" description="Calcineurin-like phosphoesterase" evidence="3">
    <location>
        <begin position="124"/>
        <end position="320"/>
    </location>
</feature>
<accession>A0A8C0MCI5</accession>
<dbReference type="CDD" id="cd07379">
    <property type="entry name" value="MPP_239FB"/>
    <property type="match status" value="1"/>
</dbReference>
<dbReference type="InterPro" id="IPR004843">
    <property type="entry name" value="Calcineurin-like_PHP"/>
</dbReference>
<evidence type="ECO:0000313" key="4">
    <source>
        <dbReference type="Ensembl" id="ENSCAFP00030007560.1"/>
    </source>
</evidence>
<dbReference type="Proteomes" id="UP000694429">
    <property type="component" value="Chromosome 10"/>
</dbReference>
<dbReference type="SUPFAM" id="SSF56300">
    <property type="entry name" value="Metallo-dependent phosphatases"/>
    <property type="match status" value="1"/>
</dbReference>
<name>A0A8C0MCI5_CANLF</name>
<dbReference type="GO" id="GO:0016787">
    <property type="term" value="F:hydrolase activity"/>
    <property type="evidence" value="ECO:0007669"/>
    <property type="project" value="InterPro"/>
</dbReference>
<dbReference type="Pfam" id="PF00149">
    <property type="entry name" value="Metallophos"/>
    <property type="match status" value="1"/>
</dbReference>
<dbReference type="InterPro" id="IPR051693">
    <property type="entry name" value="UPF0046_metallophosphoest"/>
</dbReference>
<dbReference type="AlphaFoldDB" id="A0A8C0MCI5"/>
<dbReference type="InterPro" id="IPR029052">
    <property type="entry name" value="Metallo-depent_PP-like"/>
</dbReference>
<dbReference type="PANTHER" id="PTHR12905:SF31">
    <property type="entry name" value="METALLOPHOSPHOESTERASE DOMAIN-CONTAINING PROTEIN 1"/>
    <property type="match status" value="1"/>
</dbReference>
<dbReference type="Ensembl" id="ENSCAFT00030008603.1">
    <property type="protein sequence ID" value="ENSCAFP00030007560.1"/>
    <property type="gene ID" value="ENSCAFG00030004692.1"/>
</dbReference>
<evidence type="ECO:0000313" key="5">
    <source>
        <dbReference type="Proteomes" id="UP000694429"/>
    </source>
</evidence>
<evidence type="ECO:0000259" key="3">
    <source>
        <dbReference type="Pfam" id="PF00149"/>
    </source>
</evidence>
<comment type="similarity">
    <text evidence="1">Belongs to the UPF0046 family.</text>
</comment>
<dbReference type="Gene3D" id="3.60.21.10">
    <property type="match status" value="1"/>
</dbReference>
<evidence type="ECO:0000256" key="2">
    <source>
        <dbReference type="SAM" id="MobiDB-lite"/>
    </source>
</evidence>
<reference evidence="4" key="2">
    <citation type="submission" date="2025-08" db="UniProtKB">
        <authorList>
            <consortium name="Ensembl"/>
        </authorList>
    </citation>
    <scope>IDENTIFICATION</scope>
</reference>
<dbReference type="PANTHER" id="PTHR12905">
    <property type="entry name" value="METALLOPHOSPHOESTERASE"/>
    <property type="match status" value="1"/>
</dbReference>
<feature type="region of interest" description="Disordered" evidence="2">
    <location>
        <begin position="1"/>
        <end position="32"/>
    </location>
</feature>
<evidence type="ECO:0000256" key="1">
    <source>
        <dbReference type="ARBA" id="ARBA00007993"/>
    </source>
</evidence>
<proteinExistence type="inferred from homology"/>
<protein>
    <recommendedName>
        <fullName evidence="3">Calcineurin-like phosphoesterase domain-containing protein</fullName>
    </recommendedName>
</protein>
<organism evidence="4 5">
    <name type="scientific">Canis lupus familiaris</name>
    <name type="common">Dog</name>
    <name type="synonym">Canis familiaris</name>
    <dbReference type="NCBI Taxonomy" id="9615"/>
    <lineage>
        <taxon>Eukaryota</taxon>
        <taxon>Metazoa</taxon>
        <taxon>Chordata</taxon>
        <taxon>Craniata</taxon>
        <taxon>Vertebrata</taxon>
        <taxon>Euteleostomi</taxon>
        <taxon>Mammalia</taxon>
        <taxon>Eutheria</taxon>
        <taxon>Laurasiatheria</taxon>
        <taxon>Carnivora</taxon>
        <taxon>Caniformia</taxon>
        <taxon>Canidae</taxon>
        <taxon>Canis</taxon>
    </lineage>
</organism>
<feature type="compositionally biased region" description="Gly residues" evidence="2">
    <location>
        <begin position="16"/>
        <end position="27"/>
    </location>
</feature>
<reference evidence="4" key="1">
    <citation type="submission" date="2019-03" db="EMBL/GenBank/DDBJ databases">
        <authorList>
            <person name="Warren W.C."/>
            <person name="Johnson G.S."/>
        </authorList>
    </citation>
    <scope>NUCLEOTIDE SEQUENCE [LARGE SCALE GENOMIC DNA]</scope>
    <source>
        <strain evidence="4">Basenji</strain>
    </source>
</reference>